<sequence>MPTRREAAHALAQRLRDLRLAHWPDVRITQEKLAFALGQRKPASVQLISSWERQTDPTTPPEDRIEAIATFFSTRRSLVGPWPRLLTEADLTADECEVREMLRRELLDLRRAALSDGSAGPGTVVGHGAWHLPGEAPIIIVCSELPPDGQPPSAAFDPDWSHLSRFGDLDSFVELYGHIRAVNPDADVRYRGAMNWRADEATGHLVVIGGIDLNTVTQDTMFHTRMPVRQYSDDLDPSRGYFGVIGEEEQRFAPTFRSAGSEHVLIEDVGCFMRAPNPLNRDFTVTMCNGMYGAGVLGAVRTLTKKEFRVRNTEYLNQTFPKADTFGLLFRVLIMDGVMATPDWTAPGTVLYSWAGGTA</sequence>
<evidence type="ECO:0000313" key="2">
    <source>
        <dbReference type="Proteomes" id="UP001602245"/>
    </source>
</evidence>
<dbReference type="Proteomes" id="UP001602245">
    <property type="component" value="Unassembled WGS sequence"/>
</dbReference>
<organism evidence="1 2">
    <name type="scientific">Paractinoplanes globisporus</name>
    <dbReference type="NCBI Taxonomy" id="113565"/>
    <lineage>
        <taxon>Bacteria</taxon>
        <taxon>Bacillati</taxon>
        <taxon>Actinomycetota</taxon>
        <taxon>Actinomycetes</taxon>
        <taxon>Micromonosporales</taxon>
        <taxon>Micromonosporaceae</taxon>
        <taxon>Paractinoplanes</taxon>
    </lineage>
</organism>
<evidence type="ECO:0000313" key="1">
    <source>
        <dbReference type="EMBL" id="MFF5291942.1"/>
    </source>
</evidence>
<dbReference type="EMBL" id="JBIAZU010000003">
    <property type="protein sequence ID" value="MFF5291942.1"/>
    <property type="molecule type" value="Genomic_DNA"/>
</dbReference>
<dbReference type="RefSeq" id="WP_020511802.1">
    <property type="nucleotide sequence ID" value="NZ_JBIAZU010000003.1"/>
</dbReference>
<gene>
    <name evidence="1" type="ORF">ACFY35_21075</name>
</gene>
<dbReference type="InterPro" id="IPR010982">
    <property type="entry name" value="Lambda_DNA-bd_dom_sf"/>
</dbReference>
<comment type="caution">
    <text evidence="1">The sequence shown here is derived from an EMBL/GenBank/DDBJ whole genome shotgun (WGS) entry which is preliminary data.</text>
</comment>
<name>A0ABW6WF55_9ACTN</name>
<proteinExistence type="predicted"/>
<keyword evidence="2" id="KW-1185">Reference proteome</keyword>
<reference evidence="1 2" key="1">
    <citation type="submission" date="2024-10" db="EMBL/GenBank/DDBJ databases">
        <title>The Natural Products Discovery Center: Release of the First 8490 Sequenced Strains for Exploring Actinobacteria Biosynthetic Diversity.</title>
        <authorList>
            <person name="Kalkreuter E."/>
            <person name="Kautsar S.A."/>
            <person name="Yang D."/>
            <person name="Bader C.D."/>
            <person name="Teijaro C.N."/>
            <person name="Fluegel L."/>
            <person name="Davis C.M."/>
            <person name="Simpson J.R."/>
            <person name="Lauterbach L."/>
            <person name="Steele A.D."/>
            <person name="Gui C."/>
            <person name="Meng S."/>
            <person name="Li G."/>
            <person name="Viehrig K."/>
            <person name="Ye F."/>
            <person name="Su P."/>
            <person name="Kiefer A.F."/>
            <person name="Nichols A."/>
            <person name="Cepeda A.J."/>
            <person name="Yan W."/>
            <person name="Fan B."/>
            <person name="Jiang Y."/>
            <person name="Adhikari A."/>
            <person name="Zheng C.-J."/>
            <person name="Schuster L."/>
            <person name="Cowan T.M."/>
            <person name="Smanski M.J."/>
            <person name="Chevrette M.G."/>
            <person name="De Carvalho L.P.S."/>
            <person name="Shen B."/>
        </authorList>
    </citation>
    <scope>NUCLEOTIDE SEQUENCE [LARGE SCALE GENOMIC DNA]</scope>
    <source>
        <strain evidence="1 2">NPDC000087</strain>
    </source>
</reference>
<accession>A0ABW6WF55</accession>
<protein>
    <submittedName>
        <fullName evidence="1">Helix-turn-helix domain-containing protein</fullName>
    </submittedName>
</protein>
<dbReference type="Gene3D" id="1.10.260.40">
    <property type="entry name" value="lambda repressor-like DNA-binding domains"/>
    <property type="match status" value="1"/>
</dbReference>